<evidence type="ECO:0000256" key="1">
    <source>
        <dbReference type="ARBA" id="ARBA00004123"/>
    </source>
</evidence>
<dbReference type="GO" id="GO:0008270">
    <property type="term" value="F:zinc ion binding"/>
    <property type="evidence" value="ECO:0007669"/>
    <property type="project" value="UniProtKB-KW"/>
</dbReference>
<keyword evidence="7" id="KW-0238">DNA-binding</keyword>
<dbReference type="OMA" id="MENEAMQ"/>
<feature type="region of interest" description="Disordered" evidence="11">
    <location>
        <begin position="41"/>
        <end position="74"/>
    </location>
</feature>
<keyword evidence="5" id="KW-0862">Zinc</keyword>
<dbReference type="InterPro" id="IPR050888">
    <property type="entry name" value="ZnF_C2H2-type_TF"/>
</dbReference>
<evidence type="ECO:0000313" key="14">
    <source>
        <dbReference type="Proteomes" id="UP000198287"/>
    </source>
</evidence>
<feature type="domain" description="C2H2-type" evidence="12">
    <location>
        <begin position="273"/>
        <end position="295"/>
    </location>
</feature>
<dbReference type="GO" id="GO:0003677">
    <property type="term" value="F:DNA binding"/>
    <property type="evidence" value="ECO:0007669"/>
    <property type="project" value="UniProtKB-KW"/>
</dbReference>
<keyword evidence="2" id="KW-0479">Metal-binding</keyword>
<dbReference type="EMBL" id="LNIX01000001">
    <property type="protein sequence ID" value="OXA61983.1"/>
    <property type="molecule type" value="Genomic_DNA"/>
</dbReference>
<accession>A0A226EWJ8</accession>
<dbReference type="Gene3D" id="3.30.160.60">
    <property type="entry name" value="Classic Zinc Finger"/>
    <property type="match status" value="6"/>
</dbReference>
<reference evidence="13 14" key="1">
    <citation type="submission" date="2015-12" db="EMBL/GenBank/DDBJ databases">
        <title>The genome of Folsomia candida.</title>
        <authorList>
            <person name="Faddeeva A."/>
            <person name="Derks M.F."/>
            <person name="Anvar Y."/>
            <person name="Smit S."/>
            <person name="Van Straalen N."/>
            <person name="Roelofs D."/>
        </authorList>
    </citation>
    <scope>NUCLEOTIDE SEQUENCE [LARGE SCALE GENOMIC DNA]</scope>
    <source>
        <strain evidence="13 14">VU population</strain>
        <tissue evidence="13">Whole body</tissue>
    </source>
</reference>
<evidence type="ECO:0000313" key="13">
    <source>
        <dbReference type="EMBL" id="OXA61983.1"/>
    </source>
</evidence>
<dbReference type="Pfam" id="PF12874">
    <property type="entry name" value="zf-met"/>
    <property type="match status" value="1"/>
</dbReference>
<keyword evidence="8" id="KW-0804">Transcription</keyword>
<dbReference type="FunFam" id="3.30.160.60:FF:000646">
    <property type="entry name" value="Myeloid zinc finger 1"/>
    <property type="match status" value="1"/>
</dbReference>
<dbReference type="PROSITE" id="PS50157">
    <property type="entry name" value="ZINC_FINGER_C2H2_2"/>
    <property type="match status" value="6"/>
</dbReference>
<feature type="compositionally biased region" description="Polar residues" evidence="11">
    <location>
        <begin position="751"/>
        <end position="769"/>
    </location>
</feature>
<dbReference type="Pfam" id="PF00096">
    <property type="entry name" value="zf-C2H2"/>
    <property type="match status" value="6"/>
</dbReference>
<dbReference type="FunFam" id="3.30.160.60:FF:000624">
    <property type="entry name" value="zinc finger protein 697"/>
    <property type="match status" value="1"/>
</dbReference>
<comment type="subcellular location">
    <subcellularLocation>
        <location evidence="1">Nucleus</location>
    </subcellularLocation>
</comment>
<evidence type="ECO:0000256" key="8">
    <source>
        <dbReference type="ARBA" id="ARBA00023163"/>
    </source>
</evidence>
<feature type="compositionally biased region" description="Low complexity" evidence="11">
    <location>
        <begin position="737"/>
        <end position="750"/>
    </location>
</feature>
<feature type="compositionally biased region" description="Polar residues" evidence="11">
    <location>
        <begin position="364"/>
        <end position="376"/>
    </location>
</feature>
<feature type="domain" description="C2H2-type" evidence="12">
    <location>
        <begin position="470"/>
        <end position="493"/>
    </location>
</feature>
<feature type="compositionally biased region" description="Low complexity" evidence="11">
    <location>
        <begin position="529"/>
        <end position="538"/>
    </location>
</feature>
<evidence type="ECO:0000256" key="9">
    <source>
        <dbReference type="ARBA" id="ARBA00023242"/>
    </source>
</evidence>
<evidence type="ECO:0000256" key="11">
    <source>
        <dbReference type="SAM" id="MobiDB-lite"/>
    </source>
</evidence>
<feature type="compositionally biased region" description="Low complexity" evidence="11">
    <location>
        <begin position="388"/>
        <end position="400"/>
    </location>
</feature>
<feature type="compositionally biased region" description="Polar residues" evidence="11">
    <location>
        <begin position="108"/>
        <end position="117"/>
    </location>
</feature>
<dbReference type="SMART" id="SM00355">
    <property type="entry name" value="ZnF_C2H2"/>
    <property type="match status" value="7"/>
</dbReference>
<comment type="caution">
    <text evidence="13">The sequence shown here is derived from an EMBL/GenBank/DDBJ whole genome shotgun (WGS) entry which is preliminary data.</text>
</comment>
<feature type="domain" description="C2H2-type" evidence="12">
    <location>
        <begin position="332"/>
        <end position="360"/>
    </location>
</feature>
<proteinExistence type="predicted"/>
<evidence type="ECO:0000259" key="12">
    <source>
        <dbReference type="PROSITE" id="PS50157"/>
    </source>
</evidence>
<keyword evidence="4 10" id="KW-0863">Zinc-finger</keyword>
<feature type="domain" description="C2H2-type" evidence="12">
    <location>
        <begin position="442"/>
        <end position="469"/>
    </location>
</feature>
<feature type="region of interest" description="Disordered" evidence="11">
    <location>
        <begin position="508"/>
        <end position="551"/>
    </location>
</feature>
<dbReference type="OrthoDB" id="3437960at2759"/>
<feature type="compositionally biased region" description="Basic and acidic residues" evidence="11">
    <location>
        <begin position="41"/>
        <end position="54"/>
    </location>
</feature>
<feature type="compositionally biased region" description="Basic residues" evidence="11">
    <location>
        <begin position="345"/>
        <end position="355"/>
    </location>
</feature>
<evidence type="ECO:0000256" key="7">
    <source>
        <dbReference type="ARBA" id="ARBA00023125"/>
    </source>
</evidence>
<evidence type="ECO:0000256" key="10">
    <source>
        <dbReference type="PROSITE-ProRule" id="PRU00042"/>
    </source>
</evidence>
<feature type="compositionally biased region" description="Low complexity" evidence="11">
    <location>
        <begin position="508"/>
        <end position="517"/>
    </location>
</feature>
<evidence type="ECO:0000256" key="4">
    <source>
        <dbReference type="ARBA" id="ARBA00022771"/>
    </source>
</evidence>
<evidence type="ECO:0000256" key="3">
    <source>
        <dbReference type="ARBA" id="ARBA00022737"/>
    </source>
</evidence>
<feature type="domain" description="C2H2-type" evidence="12">
    <location>
        <begin position="414"/>
        <end position="441"/>
    </location>
</feature>
<evidence type="ECO:0000256" key="2">
    <source>
        <dbReference type="ARBA" id="ARBA00022723"/>
    </source>
</evidence>
<dbReference type="InterPro" id="IPR013087">
    <property type="entry name" value="Znf_C2H2_type"/>
</dbReference>
<dbReference type="InterPro" id="IPR036236">
    <property type="entry name" value="Znf_C2H2_sf"/>
</dbReference>
<dbReference type="Proteomes" id="UP000198287">
    <property type="component" value="Unassembled WGS sequence"/>
</dbReference>
<feature type="region of interest" description="Disordered" evidence="11">
    <location>
        <begin position="87"/>
        <end position="148"/>
    </location>
</feature>
<feature type="compositionally biased region" description="Polar residues" evidence="11">
    <location>
        <begin position="139"/>
        <end position="148"/>
    </location>
</feature>
<gene>
    <name evidence="13" type="ORF">Fcan01_03365</name>
</gene>
<keyword evidence="6" id="KW-0805">Transcription regulation</keyword>
<keyword evidence="14" id="KW-1185">Reference proteome</keyword>
<dbReference type="AlphaFoldDB" id="A0A226EWJ8"/>
<feature type="compositionally biased region" description="Polar residues" evidence="11">
    <location>
        <begin position="518"/>
        <end position="528"/>
    </location>
</feature>
<protein>
    <submittedName>
        <fullName evidence="13">Zinc finger protein with KRAB and SCAN domains 8</fullName>
    </submittedName>
</protein>
<evidence type="ECO:0000256" key="6">
    <source>
        <dbReference type="ARBA" id="ARBA00023015"/>
    </source>
</evidence>
<sequence>MNLMMDHRNNTCGRCGHPKNAFQTIKFADLFTHLHPNEGHSRECQCDEGGRHDANLSNSHSNVDHHNPPVKMEPSCVPVIQQHHTQYLSHGSHPQQQPQLHHHHQHSAFSNSAFNSEMDQHHHQTQEENKQQQQPQQHLFGNNYDTHPNNNYVISCPTSTGTTYLTTALPPGQRSSHPNGGGGIISTINSMNINNKAPILLQIQQDQQPKVSVGVITKNQSKEIVTPKPPPPPTIPSIPPSPRVPCSLCKKTFVNEKMATAHMQRVHEKISRFVCEICGASFSYRGSLDSHLCSHNTTPIITFDCPTCGQKFKQKTNLAQHMKGHLDLPKRFPCPHCPTGFSKRVNLRTHMKRKHPDKEEEEATTTTIPSSSNSKLSEVRPASADLPSTISSSLSSSSSSKKNKKEKSQGQGNFKCDECGRSFLFKNNLKAHQRVHSKEKKYTCAECEKSFIYKESLKNHMLLHSNEMPYKCDICHKQFRDRSNRRKHVKNVHKYLFLNNNNGESGLNEGLIGNNGNTQDLNNKTQKINKNGNSSSNNTAPPQPQPESQPVSNVIKKARKRVKKVPATPAPEVSEINLLPPPTTGAATASVIVSHMASNAGVETLDRKIIMSPGPRPTIMVLPNYAPPPPESQNAGTNVIVKTPVQMQNVIVYHKQSRPDIISSNGASLQNFPINELQSSSGGVLPPPPPHNTQIEMESVDGELSNGHGGFQHFTLSRGIITASSAVTNNVHYNYEPQQQQQQQQPQFQQWNDQTVAPQSTTPTLSLSHHDNNAINYMEQTSQYGSNSSNIIYASSSNNHAHQHNNGGDGTNGMENEHLDLLSSQNGSAFFYKDLSQFDFSYL</sequence>
<feature type="domain" description="C2H2-type" evidence="12">
    <location>
        <begin position="303"/>
        <end position="325"/>
    </location>
</feature>
<dbReference type="GO" id="GO:0005634">
    <property type="term" value="C:nucleus"/>
    <property type="evidence" value="ECO:0007669"/>
    <property type="project" value="UniProtKB-SubCell"/>
</dbReference>
<feature type="region of interest" description="Disordered" evidence="11">
    <location>
        <begin position="345"/>
        <end position="412"/>
    </location>
</feature>
<evidence type="ECO:0000256" key="5">
    <source>
        <dbReference type="ARBA" id="ARBA00022833"/>
    </source>
</evidence>
<feature type="compositionally biased region" description="Basic and acidic residues" evidence="11">
    <location>
        <begin position="118"/>
        <end position="130"/>
    </location>
</feature>
<dbReference type="SUPFAM" id="SSF57667">
    <property type="entry name" value="beta-beta-alpha zinc fingers"/>
    <property type="match status" value="4"/>
</dbReference>
<keyword evidence="9" id="KW-0539">Nucleus</keyword>
<organism evidence="13 14">
    <name type="scientific">Folsomia candida</name>
    <name type="common">Springtail</name>
    <dbReference type="NCBI Taxonomy" id="158441"/>
    <lineage>
        <taxon>Eukaryota</taxon>
        <taxon>Metazoa</taxon>
        <taxon>Ecdysozoa</taxon>
        <taxon>Arthropoda</taxon>
        <taxon>Hexapoda</taxon>
        <taxon>Collembola</taxon>
        <taxon>Entomobryomorpha</taxon>
        <taxon>Isotomoidea</taxon>
        <taxon>Isotomidae</taxon>
        <taxon>Proisotominae</taxon>
        <taxon>Folsomia</taxon>
    </lineage>
</organism>
<feature type="compositionally biased region" description="Low complexity" evidence="11">
    <location>
        <begin position="88"/>
        <end position="99"/>
    </location>
</feature>
<keyword evidence="3" id="KW-0677">Repeat</keyword>
<feature type="region of interest" description="Disordered" evidence="11">
    <location>
        <begin position="737"/>
        <end position="769"/>
    </location>
</feature>
<dbReference type="PANTHER" id="PTHR24406">
    <property type="entry name" value="TRANSCRIPTIONAL REPRESSOR CTCFL-RELATED"/>
    <property type="match status" value="1"/>
</dbReference>
<dbReference type="PROSITE" id="PS00028">
    <property type="entry name" value="ZINC_FINGER_C2H2_1"/>
    <property type="match status" value="6"/>
</dbReference>
<name>A0A226EWJ8_FOLCA</name>